<keyword evidence="3" id="KW-1185">Reference proteome</keyword>
<evidence type="ECO:0000313" key="2">
    <source>
        <dbReference type="EMBL" id="KAJ3490582.1"/>
    </source>
</evidence>
<proteinExistence type="predicted"/>
<reference evidence="2" key="1">
    <citation type="submission" date="2022-07" db="EMBL/GenBank/DDBJ databases">
        <title>Genome Sequence of Physisporinus lineatus.</title>
        <authorList>
            <person name="Buettner E."/>
        </authorList>
    </citation>
    <scope>NUCLEOTIDE SEQUENCE</scope>
    <source>
        <strain evidence="2">VT162</strain>
    </source>
</reference>
<dbReference type="Gene3D" id="3.60.10.10">
    <property type="entry name" value="Endonuclease/exonuclease/phosphatase"/>
    <property type="match status" value="1"/>
</dbReference>
<feature type="region of interest" description="Disordered" evidence="1">
    <location>
        <begin position="42"/>
        <end position="63"/>
    </location>
</feature>
<dbReference type="EMBL" id="JANAWD010000026">
    <property type="protein sequence ID" value="KAJ3490582.1"/>
    <property type="molecule type" value="Genomic_DNA"/>
</dbReference>
<feature type="compositionally biased region" description="Acidic residues" evidence="1">
    <location>
        <begin position="49"/>
        <end position="58"/>
    </location>
</feature>
<dbReference type="InterPro" id="IPR036691">
    <property type="entry name" value="Endo/exonu/phosph_ase_sf"/>
</dbReference>
<evidence type="ECO:0000313" key="3">
    <source>
        <dbReference type="Proteomes" id="UP001212997"/>
    </source>
</evidence>
<dbReference type="Proteomes" id="UP001212997">
    <property type="component" value="Unassembled WGS sequence"/>
</dbReference>
<comment type="caution">
    <text evidence="2">The sequence shown here is derived from an EMBL/GenBank/DDBJ whole genome shotgun (WGS) entry which is preliminary data.</text>
</comment>
<sequence>MNFTPGDAAYSLMLGDPLLPTQSPRHDSSKVVHVSIDPEVPITSSKVDMEEEEEAGESDPDRIITNARIALESDGLLSDQELTTRFQQIGRPKGKLRADIHKLYLYYIFVLDPPTRQVSILGLAKPHSAESLDPGLPQSKKCGSDHMSLCAELSWSKT</sequence>
<name>A0AAD5YN23_9APHY</name>
<protein>
    <submittedName>
        <fullName evidence="2">Uncharacterized protein</fullName>
    </submittedName>
</protein>
<dbReference type="AlphaFoldDB" id="A0AAD5YN23"/>
<gene>
    <name evidence="2" type="ORF">NLI96_g1353</name>
</gene>
<accession>A0AAD5YN23</accession>
<organism evidence="2 3">
    <name type="scientific">Meripilus lineatus</name>
    <dbReference type="NCBI Taxonomy" id="2056292"/>
    <lineage>
        <taxon>Eukaryota</taxon>
        <taxon>Fungi</taxon>
        <taxon>Dikarya</taxon>
        <taxon>Basidiomycota</taxon>
        <taxon>Agaricomycotina</taxon>
        <taxon>Agaricomycetes</taxon>
        <taxon>Polyporales</taxon>
        <taxon>Meripilaceae</taxon>
        <taxon>Meripilus</taxon>
    </lineage>
</organism>
<evidence type="ECO:0000256" key="1">
    <source>
        <dbReference type="SAM" id="MobiDB-lite"/>
    </source>
</evidence>